<dbReference type="PROSITE" id="PS50888">
    <property type="entry name" value="BHLH"/>
    <property type="match status" value="1"/>
</dbReference>
<dbReference type="SMART" id="SM00353">
    <property type="entry name" value="HLH"/>
    <property type="match status" value="1"/>
</dbReference>
<dbReference type="PANTHER" id="PTHR46684">
    <property type="entry name" value="TRANSCRIPTION FACTOR FAMA"/>
    <property type="match status" value="1"/>
</dbReference>
<proteinExistence type="predicted"/>
<name>A0A8X8D2I6_POPTO</name>
<dbReference type="Pfam" id="PF00010">
    <property type="entry name" value="HLH"/>
    <property type="match status" value="1"/>
</dbReference>
<keyword evidence="3" id="KW-0238">DNA-binding</keyword>
<evidence type="ECO:0000256" key="2">
    <source>
        <dbReference type="ARBA" id="ARBA00023015"/>
    </source>
</evidence>
<sequence length="341" mass="38032">MALETVVFQQDPSSTLGLGATWIHGFGLEGEKANYHETLNTTISNIGSDFHPTNNWDTDNTSSQEISCACKGGFFTGGNAAGRRKRQRRISIKDEAEVAHQRMTHIKVERNRRKQMNDYLTVIRSMMPPSYVQRVKMSCFAFTDDMRPWGIVYSHQNLFVQPDQASIIGGAINFVKELEKLTQSLEAHKQVNKVQSGTNSSCSSLFSDFFSFSQYSTASSTNKQSNSNNSSPSTDSMLAEKRPIAIADVEVTMTERHANLKILSRRHPKQLSKMVTGLHSLGLYTLHLNVTTVGQMVFYSFSVKVEDECRLTSVEEIAAAVHEIVGRIQEDAISNCMPSSE</sequence>
<dbReference type="AlphaFoldDB" id="A0A8X8D2I6"/>
<evidence type="ECO:0000256" key="1">
    <source>
        <dbReference type="ARBA" id="ARBA00004123"/>
    </source>
</evidence>
<keyword evidence="2" id="KW-0805">Transcription regulation</keyword>
<dbReference type="OrthoDB" id="684567at2759"/>
<evidence type="ECO:0000313" key="9">
    <source>
        <dbReference type="Proteomes" id="UP000886885"/>
    </source>
</evidence>
<comment type="caution">
    <text evidence="8">The sequence shown here is derived from an EMBL/GenBank/DDBJ whole genome shotgun (WGS) entry which is preliminary data.</text>
</comment>
<evidence type="ECO:0000259" key="7">
    <source>
        <dbReference type="PROSITE" id="PS50888"/>
    </source>
</evidence>
<keyword evidence="4" id="KW-0804">Transcription</keyword>
<dbReference type="GO" id="GO:0003677">
    <property type="term" value="F:DNA binding"/>
    <property type="evidence" value="ECO:0007669"/>
    <property type="project" value="UniProtKB-KW"/>
</dbReference>
<dbReference type="GO" id="GO:0005634">
    <property type="term" value="C:nucleus"/>
    <property type="evidence" value="ECO:0007669"/>
    <property type="project" value="UniProtKB-SubCell"/>
</dbReference>
<keyword evidence="9" id="KW-1185">Reference proteome</keyword>
<dbReference type="GO" id="GO:0010052">
    <property type="term" value="P:guard cell differentiation"/>
    <property type="evidence" value="ECO:0007669"/>
    <property type="project" value="InterPro"/>
</dbReference>
<evidence type="ECO:0000256" key="5">
    <source>
        <dbReference type="ARBA" id="ARBA00023242"/>
    </source>
</evidence>
<dbReference type="InterPro" id="IPR044283">
    <property type="entry name" value="FAMA/SPEECHLESS/MUTE-like"/>
</dbReference>
<feature type="region of interest" description="Disordered" evidence="6">
    <location>
        <begin position="218"/>
        <end position="237"/>
    </location>
</feature>
<protein>
    <recommendedName>
        <fullName evidence="7">BHLH domain-containing protein</fullName>
    </recommendedName>
</protein>
<evidence type="ECO:0000256" key="3">
    <source>
        <dbReference type="ARBA" id="ARBA00023125"/>
    </source>
</evidence>
<evidence type="ECO:0000256" key="6">
    <source>
        <dbReference type="SAM" id="MobiDB-lite"/>
    </source>
</evidence>
<dbReference type="GO" id="GO:0003700">
    <property type="term" value="F:DNA-binding transcription factor activity"/>
    <property type="evidence" value="ECO:0007669"/>
    <property type="project" value="InterPro"/>
</dbReference>
<feature type="compositionally biased region" description="Low complexity" evidence="6">
    <location>
        <begin position="218"/>
        <end position="236"/>
    </location>
</feature>
<dbReference type="PANTHER" id="PTHR46684:SF6">
    <property type="entry name" value="TRANSCRIPTION FACTOR FAMA"/>
    <property type="match status" value="1"/>
</dbReference>
<evidence type="ECO:0000313" key="8">
    <source>
        <dbReference type="EMBL" id="KAG6775355.1"/>
    </source>
</evidence>
<feature type="domain" description="BHLH" evidence="7">
    <location>
        <begin position="100"/>
        <end position="178"/>
    </location>
</feature>
<reference evidence="8" key="1">
    <citation type="journal article" date="2020" name="bioRxiv">
        <title>Hybrid origin of Populus tomentosa Carr. identified through genome sequencing and phylogenomic analysis.</title>
        <authorList>
            <person name="An X."/>
            <person name="Gao K."/>
            <person name="Chen Z."/>
            <person name="Li J."/>
            <person name="Yang X."/>
            <person name="Yang X."/>
            <person name="Zhou J."/>
            <person name="Guo T."/>
            <person name="Zhao T."/>
            <person name="Huang S."/>
            <person name="Miao D."/>
            <person name="Khan W.U."/>
            <person name="Rao P."/>
            <person name="Ye M."/>
            <person name="Lei B."/>
            <person name="Liao W."/>
            <person name="Wang J."/>
            <person name="Ji L."/>
            <person name="Li Y."/>
            <person name="Guo B."/>
            <person name="Mustafa N.S."/>
            <person name="Li S."/>
            <person name="Yun Q."/>
            <person name="Keller S.R."/>
            <person name="Mao J."/>
            <person name="Zhang R."/>
            <person name="Strauss S.H."/>
        </authorList>
    </citation>
    <scope>NUCLEOTIDE SEQUENCE</scope>
    <source>
        <strain evidence="8">GM15</strain>
        <tissue evidence="8">Leaf</tissue>
    </source>
</reference>
<keyword evidence="5" id="KW-0539">Nucleus</keyword>
<evidence type="ECO:0000256" key="4">
    <source>
        <dbReference type="ARBA" id="ARBA00023163"/>
    </source>
</evidence>
<dbReference type="GO" id="GO:0046983">
    <property type="term" value="F:protein dimerization activity"/>
    <property type="evidence" value="ECO:0007669"/>
    <property type="project" value="InterPro"/>
</dbReference>
<dbReference type="InterPro" id="IPR011598">
    <property type="entry name" value="bHLH_dom"/>
</dbReference>
<gene>
    <name evidence="8" type="ORF">POTOM_018803</name>
</gene>
<comment type="subcellular location">
    <subcellularLocation>
        <location evidence="1">Nucleus</location>
    </subcellularLocation>
</comment>
<dbReference type="Proteomes" id="UP000886885">
    <property type="component" value="Chromosome 5A"/>
</dbReference>
<accession>A0A8X8D2I6</accession>
<dbReference type="EMBL" id="JAAWWB010000009">
    <property type="protein sequence ID" value="KAG6775355.1"/>
    <property type="molecule type" value="Genomic_DNA"/>
</dbReference>
<organism evidence="8 9">
    <name type="scientific">Populus tomentosa</name>
    <name type="common">Chinese white poplar</name>
    <dbReference type="NCBI Taxonomy" id="118781"/>
    <lineage>
        <taxon>Eukaryota</taxon>
        <taxon>Viridiplantae</taxon>
        <taxon>Streptophyta</taxon>
        <taxon>Embryophyta</taxon>
        <taxon>Tracheophyta</taxon>
        <taxon>Spermatophyta</taxon>
        <taxon>Magnoliopsida</taxon>
        <taxon>eudicotyledons</taxon>
        <taxon>Gunneridae</taxon>
        <taxon>Pentapetalae</taxon>
        <taxon>rosids</taxon>
        <taxon>fabids</taxon>
        <taxon>Malpighiales</taxon>
        <taxon>Salicaceae</taxon>
        <taxon>Saliceae</taxon>
        <taxon>Populus</taxon>
    </lineage>
</organism>